<protein>
    <submittedName>
        <fullName evidence="1">Uncharacterized protein</fullName>
    </submittedName>
</protein>
<dbReference type="Proteomes" id="UP000798662">
    <property type="component" value="Chromosome 1"/>
</dbReference>
<evidence type="ECO:0000313" key="1">
    <source>
        <dbReference type="EMBL" id="KAK1858417.1"/>
    </source>
</evidence>
<reference evidence="1" key="1">
    <citation type="submission" date="2019-11" db="EMBL/GenBank/DDBJ databases">
        <title>Nori genome reveals adaptations in red seaweeds to the harsh intertidal environment.</title>
        <authorList>
            <person name="Wang D."/>
            <person name="Mao Y."/>
        </authorList>
    </citation>
    <scope>NUCLEOTIDE SEQUENCE</scope>
    <source>
        <tissue evidence="1">Gametophyte</tissue>
    </source>
</reference>
<dbReference type="EMBL" id="CM020618">
    <property type="protein sequence ID" value="KAK1858417.1"/>
    <property type="molecule type" value="Genomic_DNA"/>
</dbReference>
<sequence>MSTTSTEDDGIAPVGRELVALAPTAADRGGGSDEEEEGAEPPRVRKRPLSSGASPAPSELWKASVLRDEVGIQRAVVVKSPPISVDQGNHSWTLAADYRSKSVRSKVWGLVDVYTRAGTDDVYVLCRVCGLENVTTFLFLKDGVSSNASKHFESAGKGRGSETRRGDHLLAALYLSKNIKGGPRTREVANDGSLTQFLRPAARRDHHVRFVMMLVTSASPHAFARQERLRTFLAGLRVTYTSPAQATVRHHLTELASVVHGALTGMLAKVKEGSSGVPWGHISLDLWTARHSKESYGSLVIRFTETSTFAGGERSLGVWKCGGKHDLASIRAWTKNRLAYFGLTMEDIASSTTDSGANVRKAMIGFTDAWVPCAAHSLHNAVRKALGGPGESATQRSARMAKGGEAARRQLKPCPNDGAREALARLRTTVRFFEHSPGEAKRMRGVDAAGDPSSRGLVQDVATRWGSTYESHCRLFTMWEPLTAYFRSASLTAEQRQRRITRSDWDKLRHFIGVLTPCYEVTKAAESGTATLADLLPLLVALRKTMHCDTMVVPKYPEPPLAVGAAAIEQYLADNRDVDVMELDDRLFPSEDVYVDTTPGFECLCPEARTAVHLLRSELDRLFFSRKDATKNWLQNDAVLRAMTLTPGGSRMLREVATWLGDPDPSPVAEAAVLTTATRWKAPTSTGGNRRAPSAPPTPVTASRHSEQRAAARSSLVLWGAAVPGRQQGGRPMHAGDAGDVHAELTRYRTLSKNMSADETSTFWRRHREQLPTLYLVAASAFGAVGSSASCERDFSFAGRLVRPDRASLSISSVEMHSLVSANADLVSEDTASVPILSHAAADEYRCAMNTFEPTVDDVGDEGGYWESSADFEEGEDESSVEG</sequence>
<name>A0ACC3BLQ0_PYRYE</name>
<proteinExistence type="predicted"/>
<gene>
    <name evidence="1" type="ORF">I4F81_001022</name>
</gene>
<keyword evidence="2" id="KW-1185">Reference proteome</keyword>
<evidence type="ECO:0000313" key="2">
    <source>
        <dbReference type="Proteomes" id="UP000798662"/>
    </source>
</evidence>
<comment type="caution">
    <text evidence="1">The sequence shown here is derived from an EMBL/GenBank/DDBJ whole genome shotgun (WGS) entry which is preliminary data.</text>
</comment>
<accession>A0ACC3BLQ0</accession>
<organism evidence="1 2">
    <name type="scientific">Pyropia yezoensis</name>
    <name type="common">Susabi-nori</name>
    <name type="synonym">Porphyra yezoensis</name>
    <dbReference type="NCBI Taxonomy" id="2788"/>
    <lineage>
        <taxon>Eukaryota</taxon>
        <taxon>Rhodophyta</taxon>
        <taxon>Bangiophyceae</taxon>
        <taxon>Bangiales</taxon>
        <taxon>Bangiaceae</taxon>
        <taxon>Pyropia</taxon>
    </lineage>
</organism>